<proteinExistence type="predicted"/>
<protein>
    <submittedName>
        <fullName evidence="1">Uncharacterized protein</fullName>
    </submittedName>
</protein>
<name>A0A1I7FD82_9PROT</name>
<dbReference type="AlphaFoldDB" id="A0A1I7FD82"/>
<accession>A0A1I7FD82</accession>
<dbReference type="RefSeq" id="WP_074926607.1">
    <property type="nucleotide sequence ID" value="NZ_FPBL01000001.1"/>
</dbReference>
<evidence type="ECO:0000313" key="1">
    <source>
        <dbReference type="EMBL" id="SFU34139.1"/>
    </source>
</evidence>
<gene>
    <name evidence="1" type="ORF">SAMN05216339_101426</name>
</gene>
<organism evidence="1 2">
    <name type="scientific">Nitrosomonas eutropha</name>
    <dbReference type="NCBI Taxonomy" id="916"/>
    <lineage>
        <taxon>Bacteria</taxon>
        <taxon>Pseudomonadati</taxon>
        <taxon>Pseudomonadota</taxon>
        <taxon>Betaproteobacteria</taxon>
        <taxon>Nitrosomonadales</taxon>
        <taxon>Nitrosomonadaceae</taxon>
        <taxon>Nitrosomonas</taxon>
    </lineage>
</organism>
<sequence length="78" mass="8744">MSELIVLDTQYTVKYVSLENLIDAARKRPTQAVLDELRNRCAEETAKLTSLYRLAYGAEAGQEMHKDMTRCFSNGASG</sequence>
<evidence type="ECO:0000313" key="2">
    <source>
        <dbReference type="Proteomes" id="UP000183926"/>
    </source>
</evidence>
<dbReference type="Proteomes" id="UP000183926">
    <property type="component" value="Unassembled WGS sequence"/>
</dbReference>
<dbReference type="EMBL" id="FPBL01000001">
    <property type="protein sequence ID" value="SFU34139.1"/>
    <property type="molecule type" value="Genomic_DNA"/>
</dbReference>
<dbReference type="OrthoDB" id="9945868at2"/>
<reference evidence="1 2" key="1">
    <citation type="submission" date="2016-10" db="EMBL/GenBank/DDBJ databases">
        <authorList>
            <person name="de Groot N.N."/>
        </authorList>
    </citation>
    <scope>NUCLEOTIDE SEQUENCE [LARGE SCALE GENOMIC DNA]</scope>
    <source>
        <strain evidence="1 2">Nm24</strain>
    </source>
</reference>